<feature type="domain" description="HTH LytTR-type" evidence="5">
    <location>
        <begin position="131"/>
        <end position="232"/>
    </location>
</feature>
<dbReference type="InterPro" id="IPR007492">
    <property type="entry name" value="LytTR_DNA-bd_dom"/>
</dbReference>
<dbReference type="Pfam" id="PF00072">
    <property type="entry name" value="Response_reg"/>
    <property type="match status" value="1"/>
</dbReference>
<evidence type="ECO:0000259" key="5">
    <source>
        <dbReference type="PROSITE" id="PS50930"/>
    </source>
</evidence>
<accession>A0ABT2S656</accession>
<dbReference type="Proteomes" id="UP001207605">
    <property type="component" value="Unassembled WGS sequence"/>
</dbReference>
<dbReference type="InterPro" id="IPR011006">
    <property type="entry name" value="CheY-like_superfamily"/>
</dbReference>
<dbReference type="Pfam" id="PF04397">
    <property type="entry name" value="LytTR"/>
    <property type="match status" value="1"/>
</dbReference>
<dbReference type="InterPro" id="IPR001789">
    <property type="entry name" value="Sig_transdc_resp-reg_receiver"/>
</dbReference>
<dbReference type="RefSeq" id="WP_262581541.1">
    <property type="nucleotide sequence ID" value="NZ_JAOQJV010000008.1"/>
</dbReference>
<evidence type="ECO:0000256" key="3">
    <source>
        <dbReference type="PROSITE-ProRule" id="PRU00169"/>
    </source>
</evidence>
<dbReference type="Gene3D" id="3.40.50.2300">
    <property type="match status" value="1"/>
</dbReference>
<comment type="function">
    <text evidence="2">May play the central regulatory role in sporulation. It may be an element of the effector pathway responsible for the activation of sporulation genes in response to nutritional stress. Spo0A may act in concert with spo0H (a sigma factor) to control the expression of some genes that are critical to the sporulation process.</text>
</comment>
<dbReference type="PROSITE" id="PS50110">
    <property type="entry name" value="RESPONSE_REGULATORY"/>
    <property type="match status" value="1"/>
</dbReference>
<dbReference type="PROSITE" id="PS50930">
    <property type="entry name" value="HTH_LYTTR"/>
    <property type="match status" value="1"/>
</dbReference>
<dbReference type="InterPro" id="IPR046947">
    <property type="entry name" value="LytR-like"/>
</dbReference>
<feature type="modified residue" description="4-aspartylphosphate" evidence="3">
    <location>
        <position position="58"/>
    </location>
</feature>
<gene>
    <name evidence="6" type="ORF">OCV65_07550</name>
</gene>
<evidence type="ECO:0000313" key="6">
    <source>
        <dbReference type="EMBL" id="MCU6700084.1"/>
    </source>
</evidence>
<keyword evidence="7" id="KW-1185">Reference proteome</keyword>
<dbReference type="Gene3D" id="2.40.50.1020">
    <property type="entry name" value="LytTr DNA-binding domain"/>
    <property type="match status" value="1"/>
</dbReference>
<dbReference type="GO" id="GO:0003677">
    <property type="term" value="F:DNA binding"/>
    <property type="evidence" value="ECO:0007669"/>
    <property type="project" value="UniProtKB-KW"/>
</dbReference>
<evidence type="ECO:0000256" key="2">
    <source>
        <dbReference type="ARBA" id="ARBA00024867"/>
    </source>
</evidence>
<sequence>MLKIAVCDDSPLFLELAIKFINKWSEERQFPVSISSYNNGDDLLAANAEERMDIIFLDIIMPLLNGMDTARELRQTDKAVKIIFLTSSPEFALESYEVKAQGYVLKPIVYEQLKDTLDECAHTITDEPAHIVLKTSFGYQKLYLHDIEYAEAQNKKVVFHLCTGDTLEASEPLHSFESRFTEDNRFFKCHRSYLVYLQNVDHFTTTQITMKSGRSIPIARGYAKAFKEAYFAQMFRD</sequence>
<dbReference type="SMART" id="SM00850">
    <property type="entry name" value="LytTR"/>
    <property type="match status" value="1"/>
</dbReference>
<evidence type="ECO:0000256" key="1">
    <source>
        <dbReference type="ARBA" id="ARBA00018672"/>
    </source>
</evidence>
<keyword evidence="6" id="KW-0238">DNA-binding</keyword>
<proteinExistence type="predicted"/>
<keyword evidence="3" id="KW-0597">Phosphoprotein</keyword>
<dbReference type="SMART" id="SM00448">
    <property type="entry name" value="REC"/>
    <property type="match status" value="1"/>
</dbReference>
<dbReference type="SUPFAM" id="SSF52172">
    <property type="entry name" value="CheY-like"/>
    <property type="match status" value="1"/>
</dbReference>
<feature type="domain" description="Response regulatory" evidence="4">
    <location>
        <begin position="3"/>
        <end position="121"/>
    </location>
</feature>
<comment type="caution">
    <text evidence="6">The sequence shown here is derived from an EMBL/GenBank/DDBJ whole genome shotgun (WGS) entry which is preliminary data.</text>
</comment>
<dbReference type="PANTHER" id="PTHR37299:SF1">
    <property type="entry name" value="STAGE 0 SPORULATION PROTEIN A HOMOLOG"/>
    <property type="match status" value="1"/>
</dbReference>
<dbReference type="PANTHER" id="PTHR37299">
    <property type="entry name" value="TRANSCRIPTIONAL REGULATOR-RELATED"/>
    <property type="match status" value="1"/>
</dbReference>
<organism evidence="6 7">
    <name type="scientific">Dorea ammoniilytica</name>
    <dbReference type="NCBI Taxonomy" id="2981788"/>
    <lineage>
        <taxon>Bacteria</taxon>
        <taxon>Bacillati</taxon>
        <taxon>Bacillota</taxon>
        <taxon>Clostridia</taxon>
        <taxon>Lachnospirales</taxon>
        <taxon>Lachnospiraceae</taxon>
        <taxon>Dorea</taxon>
    </lineage>
</organism>
<protein>
    <recommendedName>
        <fullName evidence="1">Stage 0 sporulation protein A homolog</fullName>
    </recommendedName>
</protein>
<evidence type="ECO:0000259" key="4">
    <source>
        <dbReference type="PROSITE" id="PS50110"/>
    </source>
</evidence>
<evidence type="ECO:0000313" key="7">
    <source>
        <dbReference type="Proteomes" id="UP001207605"/>
    </source>
</evidence>
<dbReference type="EMBL" id="JAOQJV010000008">
    <property type="protein sequence ID" value="MCU6700084.1"/>
    <property type="molecule type" value="Genomic_DNA"/>
</dbReference>
<name>A0ABT2S656_9FIRM</name>
<reference evidence="6 7" key="1">
    <citation type="journal article" date="2021" name="ISME Commun">
        <title>Automated analysis of genomic sequences facilitates high-throughput and comprehensive description of bacteria.</title>
        <authorList>
            <person name="Hitch T.C.A."/>
        </authorList>
    </citation>
    <scope>NUCLEOTIDE SEQUENCE [LARGE SCALE GENOMIC DNA]</scope>
    <source>
        <strain evidence="6 7">Sanger_02</strain>
    </source>
</reference>